<dbReference type="InterPro" id="IPR038763">
    <property type="entry name" value="DHH_sf"/>
</dbReference>
<dbReference type="Pfam" id="PF02833">
    <property type="entry name" value="DHHA2"/>
    <property type="match status" value="1"/>
</dbReference>
<keyword evidence="3" id="KW-1185">Reference proteome</keyword>
<dbReference type="SMART" id="SM01131">
    <property type="entry name" value="DHHA2"/>
    <property type="match status" value="1"/>
</dbReference>
<protein>
    <submittedName>
        <fullName evidence="4">Protein prune homolog</fullName>
    </submittedName>
</protein>
<dbReference type="InterPro" id="IPR004097">
    <property type="entry name" value="DHHA2"/>
</dbReference>
<dbReference type="RefSeq" id="XP_011494876.1">
    <property type="nucleotide sequence ID" value="XM_011496574.1"/>
</dbReference>
<comment type="similarity">
    <text evidence="1">Belongs to the PPase class C family. Prune subfamily.</text>
</comment>
<accession>A0AAJ6YCE4</accession>
<dbReference type="GO" id="GO:0004309">
    <property type="term" value="F:exopolyphosphatase activity"/>
    <property type="evidence" value="ECO:0007669"/>
    <property type="project" value="TreeGrafter"/>
</dbReference>
<dbReference type="GO" id="GO:0005737">
    <property type="term" value="C:cytoplasm"/>
    <property type="evidence" value="ECO:0007669"/>
    <property type="project" value="InterPro"/>
</dbReference>
<dbReference type="InterPro" id="IPR038222">
    <property type="entry name" value="DHHA2_dom_sf"/>
</dbReference>
<evidence type="ECO:0000313" key="3">
    <source>
        <dbReference type="Proteomes" id="UP000695007"/>
    </source>
</evidence>
<evidence type="ECO:0000313" key="4">
    <source>
        <dbReference type="RefSeq" id="XP_011494876.1"/>
    </source>
</evidence>
<dbReference type="Gene3D" id="3.10.310.20">
    <property type="entry name" value="DHHA2 domain"/>
    <property type="match status" value="1"/>
</dbReference>
<dbReference type="PANTHER" id="PTHR12112">
    <property type="entry name" value="BNIP - RELATED"/>
    <property type="match status" value="1"/>
</dbReference>
<feature type="domain" description="DHHA2" evidence="2">
    <location>
        <begin position="222"/>
        <end position="365"/>
    </location>
</feature>
<gene>
    <name evidence="4" type="primary">LOC105359854</name>
</gene>
<organism evidence="3 4">
    <name type="scientific">Ceratosolen solmsi marchali</name>
    <dbReference type="NCBI Taxonomy" id="326594"/>
    <lineage>
        <taxon>Eukaryota</taxon>
        <taxon>Metazoa</taxon>
        <taxon>Ecdysozoa</taxon>
        <taxon>Arthropoda</taxon>
        <taxon>Hexapoda</taxon>
        <taxon>Insecta</taxon>
        <taxon>Pterygota</taxon>
        <taxon>Neoptera</taxon>
        <taxon>Endopterygota</taxon>
        <taxon>Hymenoptera</taxon>
        <taxon>Apocrita</taxon>
        <taxon>Proctotrupomorpha</taxon>
        <taxon>Chalcidoidea</taxon>
        <taxon>Agaonidae</taxon>
        <taxon>Agaoninae</taxon>
        <taxon>Ceratosolen</taxon>
    </lineage>
</organism>
<sequence length="367" mass="41571">MEIFLAASKNCVINIKDYHHIKVVLGNPTCDLDSAVCALAYGFLKYKETEKKDTKIGVIPMLNITKDEFYLRNEVVYYLRYCNVSKDLLTFRNDINLQNLHDSGKLELILVDHHILRTEDIGFANSVSEIIDHRPQDNTWSWTGCALTLTGAGSCATLVARNILERRPDTIKAVCKLLKGPILIDTVNFSKEANRATLLDYEIMAQLDKICGTNITDRIKLYKEILNVKSDISELSPYDLLIKDLKITNEVLISGFPILVKEFLELEDAMEALKVFCLKQGYQLAILMGIDLKNDNMIRDIAIYSSKINQTATTLIEALTTSVNPNLQLTEVKREDSATKLLVLYKQDNMQVSRKQIFPIIQNALFG</sequence>
<dbReference type="SUPFAM" id="SSF64182">
    <property type="entry name" value="DHH phosphoesterases"/>
    <property type="match status" value="1"/>
</dbReference>
<reference evidence="4" key="1">
    <citation type="submission" date="2025-08" db="UniProtKB">
        <authorList>
            <consortium name="RefSeq"/>
        </authorList>
    </citation>
    <scope>IDENTIFICATION</scope>
</reference>
<dbReference type="AlphaFoldDB" id="A0AAJ6YCE4"/>
<dbReference type="KEGG" id="csol:105359854"/>
<name>A0AAJ6YCE4_9HYME</name>
<dbReference type="Proteomes" id="UP000695007">
    <property type="component" value="Unplaced"/>
</dbReference>
<dbReference type="PANTHER" id="PTHR12112:SF39">
    <property type="entry name" value="EG:152A3.5 PROTEIN (FBGN0003116_PN PROTEIN)"/>
    <property type="match status" value="1"/>
</dbReference>
<evidence type="ECO:0000256" key="1">
    <source>
        <dbReference type="ARBA" id="ARBA00010331"/>
    </source>
</evidence>
<dbReference type="Gene3D" id="3.90.1640.10">
    <property type="entry name" value="inorganic pyrophosphatase (n-terminal core)"/>
    <property type="match status" value="1"/>
</dbReference>
<dbReference type="GeneID" id="105359854"/>
<dbReference type="CTD" id="18936"/>
<proteinExistence type="inferred from homology"/>
<evidence type="ECO:0000259" key="2">
    <source>
        <dbReference type="SMART" id="SM01131"/>
    </source>
</evidence>